<reference evidence="1" key="1">
    <citation type="submission" date="2023-06" db="EMBL/GenBank/DDBJ databases">
        <title>Complete Genome of Candidatus Phytoplasma asteris M33.</title>
        <authorList>
            <person name="Toth R."/>
            <person name="Ilic A.-M."/>
            <person name="Huettel B."/>
            <person name="Duduk B."/>
            <person name="Kube M."/>
        </authorList>
    </citation>
    <scope>NUCLEOTIDE SEQUENCE [LARGE SCALE GENOMIC DNA]</scope>
    <source>
        <strain evidence="1">M33</strain>
    </source>
</reference>
<sequence>MFVILAAKTGTETHPKVTILKQVLNDNHYRKVKFLHVGITQDYIMVKDQNELRE</sequence>
<gene>
    <name evidence="1" type="ORF">M33023_06280</name>
</gene>
<evidence type="ECO:0000313" key="1">
    <source>
        <dbReference type="EMBL" id="WZN38760.1"/>
    </source>
</evidence>
<name>A0ABZ2YFS8_9MOLU</name>
<dbReference type="EMBL" id="CP128397">
    <property type="protein sequence ID" value="WZN38760.1"/>
    <property type="molecule type" value="Genomic_DNA"/>
</dbReference>
<proteinExistence type="predicted"/>
<organism evidence="1 2">
    <name type="scientific">Candidatus Phytoplasma asteris</name>
    <dbReference type="NCBI Taxonomy" id="85620"/>
    <lineage>
        <taxon>Bacteria</taxon>
        <taxon>Bacillati</taxon>
        <taxon>Mycoplasmatota</taxon>
        <taxon>Mollicutes</taxon>
        <taxon>Acholeplasmatales</taxon>
        <taxon>Acholeplasmataceae</taxon>
        <taxon>Candidatus Phytoplasma</taxon>
        <taxon>16SrI (Aster yellows group)</taxon>
    </lineage>
</organism>
<protein>
    <submittedName>
        <fullName evidence="1">Uncharacterized protein</fullName>
    </submittedName>
</protein>
<dbReference type="Proteomes" id="UP001470586">
    <property type="component" value="Chromosome"/>
</dbReference>
<dbReference type="RefSeq" id="WP_341833581.1">
    <property type="nucleotide sequence ID" value="NZ_CP128397.1"/>
</dbReference>
<keyword evidence="2" id="KW-1185">Reference proteome</keyword>
<accession>A0ABZ2YFS8</accession>
<evidence type="ECO:0000313" key="2">
    <source>
        <dbReference type="Proteomes" id="UP001470586"/>
    </source>
</evidence>